<name>A0A2M6WK29_9BACT</name>
<organism evidence="3 4">
    <name type="scientific">Candidatus Harrisonbacteria bacterium CG10_big_fil_rev_8_21_14_0_10_38_8</name>
    <dbReference type="NCBI Taxonomy" id="1974582"/>
    <lineage>
        <taxon>Bacteria</taxon>
        <taxon>Candidatus Harrisoniibacteriota</taxon>
    </lineage>
</organism>
<feature type="transmembrane region" description="Helical" evidence="2">
    <location>
        <begin position="36"/>
        <end position="56"/>
    </location>
</feature>
<accession>A0A2M6WK29</accession>
<sequence length="662" mass="75142">MQRKNKPSITDIHKDTSSELRFLAPKKKLKKKTKTSFWVVGFFLLIAVVVTGRLTILQYGALKSSEKITNQLLEAKTALREFDPEMAKLAFENIDTEVKEVTGNVQELRIDKIIGFFTEFKHVPSILSSLLGLSSSAVNITDDIVYLKNNSLELMMSSGGKELIVRLEELSRKIELLVENVNKLEEYSQDFDIVSGQDLFALKADLVRNAEALDSLIGFLKNNRRHIVVLFTNESEMRPGGGFIGSFAHVQIDNGSVSNITTTDVYDPDGQIDIKVVPPEPMQSITPDWETRDSNWFFNFPTSAAKVIYFLNNSKIYSEQNITFDGVISMNTKVFTDILRAVGPVELAEYDLTITHENFLEEIQEEVESGDDNRLRGEPKRILKVLTPIVLERINSLSEESKVQLMKSFQHHIQKKNLMAFTKNKSLEFYLRTVGLAGDVYLPKRNIISEYLAVVNANIAGHKTDAYIKQSIHLSSRVNISGEIRNELSITRTHSGDDRDEWWYNALNKNYLQVYTTLGSVVTKVTGRSPWPRTPNRGYVGYIVDKELGEIESTTSYLREYGVDRSIAFDKTVYSAWFNTPAGEAKTFRIEYINPQKLPISSKLPYEFVFEKQSGADTELIFEITAPVGYKWKESDNSLFSYTSSDPDSRVIIRLTLLPLSQ</sequence>
<comment type="caution">
    <text evidence="3">The sequence shown here is derived from an EMBL/GenBank/DDBJ whole genome shotgun (WGS) entry which is preliminary data.</text>
</comment>
<dbReference type="AlphaFoldDB" id="A0A2M6WK29"/>
<keyword evidence="2" id="KW-0472">Membrane</keyword>
<dbReference type="Proteomes" id="UP000229112">
    <property type="component" value="Unassembled WGS sequence"/>
</dbReference>
<keyword evidence="2" id="KW-1133">Transmembrane helix</keyword>
<dbReference type="InterPro" id="IPR025101">
    <property type="entry name" value="DUF4012"/>
</dbReference>
<evidence type="ECO:0000256" key="1">
    <source>
        <dbReference type="SAM" id="Coils"/>
    </source>
</evidence>
<dbReference type="Pfam" id="PF13196">
    <property type="entry name" value="DUF4012"/>
    <property type="match status" value="1"/>
</dbReference>
<evidence type="ECO:0000256" key="2">
    <source>
        <dbReference type="SAM" id="Phobius"/>
    </source>
</evidence>
<reference evidence="4" key="1">
    <citation type="submission" date="2017-09" db="EMBL/GenBank/DDBJ databases">
        <title>Depth-based differentiation of microbial function through sediment-hosted aquifers and enrichment of novel symbionts in the deep terrestrial subsurface.</title>
        <authorList>
            <person name="Probst A.J."/>
            <person name="Ladd B."/>
            <person name="Jarett J.K."/>
            <person name="Geller-Mcgrath D.E."/>
            <person name="Sieber C.M.K."/>
            <person name="Emerson J.B."/>
            <person name="Anantharaman K."/>
            <person name="Thomas B.C."/>
            <person name="Malmstrom R."/>
            <person name="Stieglmeier M."/>
            <person name="Klingl A."/>
            <person name="Woyke T."/>
            <person name="Ryan C.M."/>
            <person name="Banfield J.F."/>
        </authorList>
    </citation>
    <scope>NUCLEOTIDE SEQUENCE [LARGE SCALE GENOMIC DNA]</scope>
</reference>
<gene>
    <name evidence="3" type="ORF">COU06_01790</name>
</gene>
<evidence type="ECO:0000313" key="4">
    <source>
        <dbReference type="Proteomes" id="UP000229112"/>
    </source>
</evidence>
<evidence type="ECO:0008006" key="5">
    <source>
        <dbReference type="Google" id="ProtNLM"/>
    </source>
</evidence>
<keyword evidence="2" id="KW-0812">Transmembrane</keyword>
<dbReference type="EMBL" id="PFAY01000012">
    <property type="protein sequence ID" value="PIT93113.1"/>
    <property type="molecule type" value="Genomic_DNA"/>
</dbReference>
<protein>
    <recommendedName>
        <fullName evidence="5">DUF4012 domain-containing protein</fullName>
    </recommendedName>
</protein>
<feature type="coiled-coil region" evidence="1">
    <location>
        <begin position="160"/>
        <end position="187"/>
    </location>
</feature>
<keyword evidence="1" id="KW-0175">Coiled coil</keyword>
<evidence type="ECO:0000313" key="3">
    <source>
        <dbReference type="EMBL" id="PIT93113.1"/>
    </source>
</evidence>
<proteinExistence type="predicted"/>